<dbReference type="PIRSF" id="PIRSF000451">
    <property type="entry name" value="PKS_III"/>
    <property type="match status" value="1"/>
</dbReference>
<reference evidence="6" key="1">
    <citation type="submission" date="2013-07" db="EMBL/GenBank/DDBJ databases">
        <title>The genome of Eucalyptus grandis.</title>
        <authorList>
            <person name="Schmutz J."/>
            <person name="Hayes R."/>
            <person name="Myburg A."/>
            <person name="Tuskan G."/>
            <person name="Grattapaglia D."/>
            <person name="Rokhsar D.S."/>
        </authorList>
    </citation>
    <scope>NUCLEOTIDE SEQUENCE</scope>
    <source>
        <tissue evidence="6">Leaf extractions</tissue>
    </source>
</reference>
<dbReference type="PANTHER" id="PTHR11877:SF80">
    <property type="entry name" value="CHALCONE SYNTHASE 1"/>
    <property type="match status" value="1"/>
</dbReference>
<dbReference type="OMA" id="SIERPHF"/>
<accession>A0A059ATV1</accession>
<comment type="similarity">
    <text evidence="1 3">Belongs to the thiolase-like superfamily. Chalcone/stilbene synthases family.</text>
</comment>
<dbReference type="InterPro" id="IPR016039">
    <property type="entry name" value="Thiolase-like"/>
</dbReference>
<evidence type="ECO:0000259" key="4">
    <source>
        <dbReference type="Pfam" id="PF00195"/>
    </source>
</evidence>
<dbReference type="AlphaFoldDB" id="A0A059ATV1"/>
<protein>
    <recommendedName>
        <fullName evidence="7">Chalcone synthase</fullName>
    </recommendedName>
</protein>
<feature type="domain" description="Chalcone/stilbene synthase C-terminal" evidence="5">
    <location>
        <begin position="230"/>
        <end position="379"/>
    </location>
</feature>
<sequence>MVSVEEFCRAQKSKGPASVLAIGTAVPKNVIEQSTYPDYLFRITNSEHMTDLKEKFKRMYTKLRKDSQSKSRVVSMGVSDARIGFLPDILVSEVPKLAKEAAANALKEWGQPKSKITHLVFCTTSGVDMPGCDYQLTKLLGLRPTVKRYMMYQVGCYGAGLVLRIAKDLAENNKGARVLVVCSEITVCTFRGPTETYLDNLVGQALFGDGASSVIVGSDPVPGIERPLYEIVSTSQTILPNSEGAIAGHVREIGLTIHLLKDVPGLISKNVEKNMAEAFHPLGITDWNSLFFIVHPGGPAILDDVEAKLKLKPEKMEASRYVLGEYGNMSSACVFFIMDEMRKKSIKKGLKTTGEGLEWGVLFGFGPGLTVETVVLHALSA</sequence>
<evidence type="ECO:0000256" key="1">
    <source>
        <dbReference type="ARBA" id="ARBA00005531"/>
    </source>
</evidence>
<feature type="domain" description="Chalcone/stilbene synthase N-terminal" evidence="4">
    <location>
        <begin position="5"/>
        <end position="220"/>
    </location>
</feature>
<dbReference type="EMBL" id="KK198760">
    <property type="protein sequence ID" value="KCW57288.1"/>
    <property type="molecule type" value="Genomic_DNA"/>
</dbReference>
<dbReference type="InterPro" id="IPR001099">
    <property type="entry name" value="Chalcone/stilbene_synt_N"/>
</dbReference>
<keyword evidence="3" id="KW-0808">Transferase</keyword>
<organism evidence="6">
    <name type="scientific">Eucalyptus grandis</name>
    <name type="common">Flooded gum</name>
    <dbReference type="NCBI Taxonomy" id="71139"/>
    <lineage>
        <taxon>Eukaryota</taxon>
        <taxon>Viridiplantae</taxon>
        <taxon>Streptophyta</taxon>
        <taxon>Embryophyta</taxon>
        <taxon>Tracheophyta</taxon>
        <taxon>Spermatophyta</taxon>
        <taxon>Magnoliopsida</taxon>
        <taxon>eudicotyledons</taxon>
        <taxon>Gunneridae</taxon>
        <taxon>Pentapetalae</taxon>
        <taxon>rosids</taxon>
        <taxon>malvids</taxon>
        <taxon>Myrtales</taxon>
        <taxon>Myrtaceae</taxon>
        <taxon>Myrtoideae</taxon>
        <taxon>Eucalypteae</taxon>
        <taxon>Eucalyptus</taxon>
    </lineage>
</organism>
<name>A0A059ATV1_EUCGR</name>
<evidence type="ECO:0000256" key="2">
    <source>
        <dbReference type="PIRSR" id="PIRSR000451-1"/>
    </source>
</evidence>
<feature type="active site" description="Acyl-thioester intermediate" evidence="2">
    <location>
        <position position="156"/>
    </location>
</feature>
<dbReference type="FunFam" id="3.40.47.10:FF:000014">
    <property type="entry name" value="Chalcone synthase 1"/>
    <property type="match status" value="1"/>
</dbReference>
<dbReference type="InParanoid" id="A0A059ATV1"/>
<dbReference type="InterPro" id="IPR011141">
    <property type="entry name" value="Polyketide_synthase_type-III"/>
</dbReference>
<dbReference type="SUPFAM" id="SSF53901">
    <property type="entry name" value="Thiolase-like"/>
    <property type="match status" value="2"/>
</dbReference>
<dbReference type="GO" id="GO:0005783">
    <property type="term" value="C:endoplasmic reticulum"/>
    <property type="evidence" value="ECO:0007669"/>
    <property type="project" value="UniProtKB-ARBA"/>
</dbReference>
<evidence type="ECO:0008006" key="7">
    <source>
        <dbReference type="Google" id="ProtNLM"/>
    </source>
</evidence>
<gene>
    <name evidence="6" type="ORF">EUGRSUZ_H00087</name>
</gene>
<dbReference type="Gramene" id="KCW57288">
    <property type="protein sequence ID" value="KCW57288"/>
    <property type="gene ID" value="EUGRSUZ_H00087"/>
</dbReference>
<dbReference type="FunFam" id="3.40.47.10:FF:000025">
    <property type="entry name" value="Chalcone synthase 2"/>
    <property type="match status" value="1"/>
</dbReference>
<dbReference type="STRING" id="71139.A0A059ATV1"/>
<dbReference type="Gene3D" id="3.40.47.10">
    <property type="match status" value="2"/>
</dbReference>
<dbReference type="Pfam" id="PF00195">
    <property type="entry name" value="Chal_sti_synt_N"/>
    <property type="match status" value="1"/>
</dbReference>
<evidence type="ECO:0000259" key="5">
    <source>
        <dbReference type="Pfam" id="PF02797"/>
    </source>
</evidence>
<dbReference type="InterPro" id="IPR012328">
    <property type="entry name" value="Chalcone/stilbene_synt_C"/>
</dbReference>
<dbReference type="Pfam" id="PF02797">
    <property type="entry name" value="Chal_sti_synt_C"/>
    <property type="match status" value="1"/>
</dbReference>
<dbReference type="PANTHER" id="PTHR11877">
    <property type="entry name" value="HYDROXYMETHYLGLUTARYL-COA SYNTHASE"/>
    <property type="match status" value="1"/>
</dbReference>
<keyword evidence="3" id="KW-0012">Acyltransferase</keyword>
<proteinExistence type="inferred from homology"/>
<dbReference type="CDD" id="cd00831">
    <property type="entry name" value="CHS_like"/>
    <property type="match status" value="1"/>
</dbReference>
<evidence type="ECO:0000256" key="3">
    <source>
        <dbReference type="RuleBase" id="RU003633"/>
    </source>
</evidence>
<dbReference type="GO" id="GO:0016747">
    <property type="term" value="F:acyltransferase activity, transferring groups other than amino-acyl groups"/>
    <property type="evidence" value="ECO:0007669"/>
    <property type="project" value="InterPro"/>
</dbReference>
<evidence type="ECO:0000313" key="6">
    <source>
        <dbReference type="EMBL" id="KCW57288.1"/>
    </source>
</evidence>